<protein>
    <submittedName>
        <fullName evidence="2">Putative glycosyl transferase, family 2</fullName>
    </submittedName>
</protein>
<organism evidence="2 3">
    <name type="scientific">Rhodococcus ruber</name>
    <dbReference type="NCBI Taxonomy" id="1830"/>
    <lineage>
        <taxon>Bacteria</taxon>
        <taxon>Bacillati</taxon>
        <taxon>Actinomycetota</taxon>
        <taxon>Actinomycetes</taxon>
        <taxon>Mycobacteriales</taxon>
        <taxon>Nocardiaceae</taxon>
        <taxon>Rhodococcus</taxon>
    </lineage>
</organism>
<name>A0A098BGR2_9NOCA</name>
<dbReference type="EMBL" id="CCSD01000035">
    <property type="protein sequence ID" value="CDZ87430.1"/>
    <property type="molecule type" value="Genomic_DNA"/>
</dbReference>
<proteinExistence type="predicted"/>
<dbReference type="SUPFAM" id="SSF53448">
    <property type="entry name" value="Nucleotide-diphospho-sugar transferases"/>
    <property type="match status" value="1"/>
</dbReference>
<dbReference type="Pfam" id="PF00535">
    <property type="entry name" value="Glycos_transf_2"/>
    <property type="match status" value="1"/>
</dbReference>
<sequence>MTLIVVTPIHNEANNIGILAHQLADSTRQPDLWIVVDDGSTDDGPAIVRGMNLPMEIVVLSRENGGGLIGGSAFTAWQYGVDEAVRRCPEFDYVMKLDADVDLPAKYLELVLEEFAGDQSLGLVGGVLVGKRDREQTVHVPGPVKLYSRSAYEAMSNVPRRVGFDVMDELAIKSVGLQVRVRKDLHFSVRRAIGASQGLVHGRRRNGQVCRWTGYWLPYFMLHAIRYVFRRPYVVGSVAMAYGFARAGAGPYPKELKAAHALEQRMKLRAAIRSPRRWIHETYGISE</sequence>
<dbReference type="RefSeq" id="WP_082061220.1">
    <property type="nucleotide sequence ID" value="NZ_CP145319.1"/>
</dbReference>
<dbReference type="AlphaFoldDB" id="A0A098BGR2"/>
<reference evidence="2 3" key="1">
    <citation type="journal article" date="2014" name="Genome Announc.">
        <title>Draft Genome Sequence of Propane- and Butane-Oxidizing Actinobacterium Rhodococcus ruber IEGM 231.</title>
        <authorList>
            <person name="Ivshina I.B."/>
            <person name="Kuyukina M.S."/>
            <person name="Krivoruchko A.V."/>
            <person name="Barbe V."/>
            <person name="Fischer C."/>
        </authorList>
    </citation>
    <scope>NUCLEOTIDE SEQUENCE [LARGE SCALE GENOMIC DNA]</scope>
</reference>
<evidence type="ECO:0000259" key="1">
    <source>
        <dbReference type="Pfam" id="PF00535"/>
    </source>
</evidence>
<evidence type="ECO:0000313" key="3">
    <source>
        <dbReference type="Proteomes" id="UP000042997"/>
    </source>
</evidence>
<keyword evidence="2" id="KW-0808">Transferase</keyword>
<dbReference type="CDD" id="cd00761">
    <property type="entry name" value="Glyco_tranf_GTA_type"/>
    <property type="match status" value="1"/>
</dbReference>
<dbReference type="Gene3D" id="3.90.550.10">
    <property type="entry name" value="Spore Coat Polysaccharide Biosynthesis Protein SpsA, Chain A"/>
    <property type="match status" value="1"/>
</dbReference>
<dbReference type="GO" id="GO:0016740">
    <property type="term" value="F:transferase activity"/>
    <property type="evidence" value="ECO:0007669"/>
    <property type="project" value="UniProtKB-KW"/>
</dbReference>
<accession>A0A098BGR2</accession>
<dbReference type="OrthoDB" id="9810303at2"/>
<feature type="domain" description="Glycosyltransferase 2-like" evidence="1">
    <location>
        <begin position="5"/>
        <end position="143"/>
    </location>
</feature>
<dbReference type="InterPro" id="IPR001173">
    <property type="entry name" value="Glyco_trans_2-like"/>
</dbReference>
<dbReference type="Proteomes" id="UP000042997">
    <property type="component" value="Unassembled WGS sequence"/>
</dbReference>
<gene>
    <name evidence="2" type="ORF">RHRU231_260004</name>
</gene>
<evidence type="ECO:0000313" key="2">
    <source>
        <dbReference type="EMBL" id="CDZ87430.1"/>
    </source>
</evidence>
<dbReference type="InterPro" id="IPR029044">
    <property type="entry name" value="Nucleotide-diphossugar_trans"/>
</dbReference>